<accession>A0ABY8AU95</accession>
<name>A0ABY8AU95_9GAMM</name>
<evidence type="ECO:0000256" key="5">
    <source>
        <dbReference type="ARBA" id="ARBA00022679"/>
    </source>
</evidence>
<gene>
    <name evidence="17" type="primary">pyk</name>
    <name evidence="17" type="ORF">PXX05_12525</name>
</gene>
<keyword evidence="12 17" id="KW-0670">Pyruvate</keyword>
<dbReference type="EC" id="2.7.1.40" evidence="4 13"/>
<dbReference type="RefSeq" id="WP_275088528.1">
    <property type="nucleotide sequence ID" value="NZ_CP119078.1"/>
</dbReference>
<dbReference type="PRINTS" id="PR01050">
    <property type="entry name" value="PYRUVTKNASE"/>
</dbReference>
<evidence type="ECO:0000256" key="9">
    <source>
        <dbReference type="ARBA" id="ARBA00022840"/>
    </source>
</evidence>
<dbReference type="InterPro" id="IPR015793">
    <property type="entry name" value="Pyrv_Knase_brl"/>
</dbReference>
<dbReference type="SUPFAM" id="SSF50800">
    <property type="entry name" value="PK beta-barrel domain-like"/>
    <property type="match status" value="1"/>
</dbReference>
<evidence type="ECO:0000256" key="3">
    <source>
        <dbReference type="ARBA" id="ARBA00008663"/>
    </source>
</evidence>
<dbReference type="InterPro" id="IPR036918">
    <property type="entry name" value="Pyrv_Knase_C_sf"/>
</dbReference>
<sequence>MLRRTKIVATLGPACSDPLTLQAMLAAGVDVLRVNFSHADESILKIVAEARAIAKTLNRPLAIMADLQGPKLRIGRFKENKIKLVNGQDFLLNCDSQDLGDEHSVSVAYTNLCNELSTGDHLLLDDGLIELEVTRVKPPLIYCRVIEGGLLHNNKGLNRKGGGLAARALTEKDINDLQTAIALEVDYLTLSFVKDAHDIQEARNLLAQFNKTDISIIAKIERTEALQHLVEIINAADAVIVARGDLGVEIGAAEVPAMQKRIIEQSRRLDKVVITATQMMESMIHHPQPTRAEVSDVANAILDGTDAVMLSAETATGNFPVKVITMVDKICQSAEKHADFFYNSDNESCHYLRADQAIAMATIHTANHFPIKSIVALTESGATAIWMSRQHSTVPIYAVTANARTVGKLSLVNNVFPILLDYHSLNANALNEEVIQFLLQHGLVEKNSFVLLTRGLYIGKPGGTNCMQIIRA</sequence>
<dbReference type="InterPro" id="IPR015806">
    <property type="entry name" value="Pyrv_Knase_insert_dom_sf"/>
</dbReference>
<dbReference type="InterPro" id="IPR015813">
    <property type="entry name" value="Pyrv/PenolPyrv_kinase-like_dom"/>
</dbReference>
<protein>
    <recommendedName>
        <fullName evidence="4 13">Pyruvate kinase</fullName>
        <ecNumber evidence="4 13">2.7.1.40</ecNumber>
    </recommendedName>
</protein>
<dbReference type="SUPFAM" id="SSF52935">
    <property type="entry name" value="PK C-terminal domain-like"/>
    <property type="match status" value="1"/>
</dbReference>
<dbReference type="Gene3D" id="3.40.1380.20">
    <property type="entry name" value="Pyruvate kinase, C-terminal domain"/>
    <property type="match status" value="1"/>
</dbReference>
<comment type="catalytic activity">
    <reaction evidence="14">
        <text>pyruvate + ATP = phosphoenolpyruvate + ADP + H(+)</text>
        <dbReference type="Rhea" id="RHEA:18157"/>
        <dbReference type="ChEBI" id="CHEBI:15361"/>
        <dbReference type="ChEBI" id="CHEBI:15378"/>
        <dbReference type="ChEBI" id="CHEBI:30616"/>
        <dbReference type="ChEBI" id="CHEBI:58702"/>
        <dbReference type="ChEBI" id="CHEBI:456216"/>
        <dbReference type="EC" id="2.7.1.40"/>
    </reaction>
</comment>
<dbReference type="InterPro" id="IPR040442">
    <property type="entry name" value="Pyrv_kinase-like_dom_sf"/>
</dbReference>
<comment type="similarity">
    <text evidence="3 14">Belongs to the pyruvate kinase family.</text>
</comment>
<dbReference type="Proteomes" id="UP001222087">
    <property type="component" value="Chromosome"/>
</dbReference>
<dbReference type="PANTHER" id="PTHR11817">
    <property type="entry name" value="PYRUVATE KINASE"/>
    <property type="match status" value="1"/>
</dbReference>
<dbReference type="SUPFAM" id="SSF51621">
    <property type="entry name" value="Phosphoenolpyruvate/pyruvate domain"/>
    <property type="match status" value="1"/>
</dbReference>
<evidence type="ECO:0000256" key="4">
    <source>
        <dbReference type="ARBA" id="ARBA00012142"/>
    </source>
</evidence>
<dbReference type="InterPro" id="IPR018209">
    <property type="entry name" value="Pyrv_Knase_AS"/>
</dbReference>
<keyword evidence="10 14" id="KW-0460">Magnesium</keyword>
<feature type="domain" description="Pyruvate kinase C-terminal" evidence="16">
    <location>
        <begin position="356"/>
        <end position="470"/>
    </location>
</feature>
<evidence type="ECO:0000259" key="15">
    <source>
        <dbReference type="Pfam" id="PF00224"/>
    </source>
</evidence>
<feature type="domain" description="Pyruvate kinase barrel" evidence="15">
    <location>
        <begin position="3"/>
        <end position="323"/>
    </location>
</feature>
<evidence type="ECO:0000256" key="11">
    <source>
        <dbReference type="ARBA" id="ARBA00023152"/>
    </source>
</evidence>
<evidence type="ECO:0000256" key="6">
    <source>
        <dbReference type="ARBA" id="ARBA00022723"/>
    </source>
</evidence>
<keyword evidence="5 14" id="KW-0808">Transferase</keyword>
<dbReference type="EMBL" id="CP119078">
    <property type="protein sequence ID" value="WED42712.1"/>
    <property type="molecule type" value="Genomic_DNA"/>
</dbReference>
<dbReference type="Gene3D" id="3.20.20.60">
    <property type="entry name" value="Phosphoenolpyruvate-binding domains"/>
    <property type="match status" value="1"/>
</dbReference>
<evidence type="ECO:0000256" key="14">
    <source>
        <dbReference type="RuleBase" id="RU000504"/>
    </source>
</evidence>
<keyword evidence="6" id="KW-0479">Metal-binding</keyword>
<dbReference type="NCBIfam" id="TIGR01064">
    <property type="entry name" value="pyruv_kin"/>
    <property type="match status" value="1"/>
</dbReference>
<evidence type="ECO:0000256" key="1">
    <source>
        <dbReference type="ARBA" id="ARBA00001958"/>
    </source>
</evidence>
<proteinExistence type="inferred from homology"/>
<keyword evidence="18" id="KW-1185">Reference proteome</keyword>
<evidence type="ECO:0000313" key="17">
    <source>
        <dbReference type="EMBL" id="WED42712.1"/>
    </source>
</evidence>
<dbReference type="GO" id="GO:0016301">
    <property type="term" value="F:kinase activity"/>
    <property type="evidence" value="ECO:0007669"/>
    <property type="project" value="UniProtKB-KW"/>
</dbReference>
<dbReference type="PROSITE" id="PS00110">
    <property type="entry name" value="PYRUVATE_KINASE"/>
    <property type="match status" value="1"/>
</dbReference>
<dbReference type="GO" id="GO:0004743">
    <property type="term" value="F:pyruvate kinase activity"/>
    <property type="evidence" value="ECO:0007669"/>
    <property type="project" value="UniProtKB-EC"/>
</dbReference>
<evidence type="ECO:0000313" key="18">
    <source>
        <dbReference type="Proteomes" id="UP001222087"/>
    </source>
</evidence>
<comment type="cofactor">
    <cofactor evidence="1">
        <name>K(+)</name>
        <dbReference type="ChEBI" id="CHEBI:29103"/>
    </cofactor>
</comment>
<dbReference type="InterPro" id="IPR001697">
    <property type="entry name" value="Pyr_Knase"/>
</dbReference>
<evidence type="ECO:0000259" key="16">
    <source>
        <dbReference type="Pfam" id="PF02887"/>
    </source>
</evidence>
<keyword evidence="8 14" id="KW-0418">Kinase</keyword>
<organism evidence="17 18">
    <name type="scientific">Legionella cardiaca</name>
    <dbReference type="NCBI Taxonomy" id="1071983"/>
    <lineage>
        <taxon>Bacteria</taxon>
        <taxon>Pseudomonadati</taxon>
        <taxon>Pseudomonadota</taxon>
        <taxon>Gammaproteobacteria</taxon>
        <taxon>Legionellales</taxon>
        <taxon>Legionellaceae</taxon>
        <taxon>Legionella</taxon>
    </lineage>
</organism>
<dbReference type="InterPro" id="IPR015795">
    <property type="entry name" value="Pyrv_Knase_C"/>
</dbReference>
<dbReference type="Pfam" id="PF02887">
    <property type="entry name" value="PK_C"/>
    <property type="match status" value="1"/>
</dbReference>
<evidence type="ECO:0000256" key="10">
    <source>
        <dbReference type="ARBA" id="ARBA00022842"/>
    </source>
</evidence>
<keyword evidence="11 14" id="KW-0324">Glycolysis</keyword>
<reference evidence="17 18" key="1">
    <citation type="submission" date="2023-02" db="EMBL/GenBank/DDBJ databases">
        <title>Genome Sequence of L. cardiaca H63T.</title>
        <authorList>
            <person name="Lopez A.E."/>
            <person name="Cianciotto N.P."/>
        </authorList>
    </citation>
    <scope>NUCLEOTIDE SEQUENCE [LARGE SCALE GENOMIC DNA]</scope>
    <source>
        <strain evidence="17 18">H63</strain>
    </source>
</reference>
<dbReference type="NCBIfam" id="NF004491">
    <property type="entry name" value="PRK05826.1"/>
    <property type="match status" value="1"/>
</dbReference>
<evidence type="ECO:0000256" key="12">
    <source>
        <dbReference type="ARBA" id="ARBA00023317"/>
    </source>
</evidence>
<evidence type="ECO:0000256" key="2">
    <source>
        <dbReference type="ARBA" id="ARBA00004997"/>
    </source>
</evidence>
<evidence type="ECO:0000256" key="8">
    <source>
        <dbReference type="ARBA" id="ARBA00022777"/>
    </source>
</evidence>
<dbReference type="InterPro" id="IPR011037">
    <property type="entry name" value="Pyrv_Knase-like_insert_dom_sf"/>
</dbReference>
<keyword evidence="7" id="KW-0547">Nucleotide-binding</keyword>
<keyword evidence="9" id="KW-0067">ATP-binding</keyword>
<comment type="pathway">
    <text evidence="2 14">Carbohydrate degradation; glycolysis; pyruvate from D-glyceraldehyde 3-phosphate: step 5/5.</text>
</comment>
<evidence type="ECO:0000256" key="7">
    <source>
        <dbReference type="ARBA" id="ARBA00022741"/>
    </source>
</evidence>
<evidence type="ECO:0000256" key="13">
    <source>
        <dbReference type="NCBIfam" id="TIGR01064"/>
    </source>
</evidence>
<dbReference type="Gene3D" id="2.40.33.10">
    <property type="entry name" value="PK beta-barrel domain-like"/>
    <property type="match status" value="1"/>
</dbReference>
<dbReference type="Pfam" id="PF00224">
    <property type="entry name" value="PK"/>
    <property type="match status" value="1"/>
</dbReference>
<dbReference type="NCBIfam" id="NF004978">
    <property type="entry name" value="PRK06354.1"/>
    <property type="match status" value="1"/>
</dbReference>